<comment type="function">
    <text evidence="7">Mechanosensitive channel that participates in the regulation of osmotic pressure changes within the cell, opening in response to stretch forces in the membrane lipid bilayer, without the need for other proteins. Contributes to normal resistance to hypoosmotic shock. Forms an ion channel of 1.0 nanosiemens conductance with a slight preference for anions.</text>
</comment>
<dbReference type="Pfam" id="PF05552">
    <property type="entry name" value="MS_channel_1st_1"/>
    <property type="match status" value="1"/>
</dbReference>
<keyword evidence="4 7" id="KW-0812">Transmembrane</keyword>
<feature type="transmembrane region" description="Helical" evidence="7">
    <location>
        <begin position="89"/>
        <end position="119"/>
    </location>
</feature>
<protein>
    <recommendedName>
        <fullName evidence="7">Small-conductance mechanosensitive channel</fullName>
    </recommendedName>
</protein>
<evidence type="ECO:0000256" key="5">
    <source>
        <dbReference type="ARBA" id="ARBA00022989"/>
    </source>
</evidence>
<accession>A0A1C3K374</accession>
<dbReference type="InterPro" id="IPR008910">
    <property type="entry name" value="MSC_TM_helix"/>
</dbReference>
<dbReference type="EMBL" id="LT907988">
    <property type="protein sequence ID" value="SOE50921.1"/>
    <property type="molecule type" value="Genomic_DNA"/>
</dbReference>
<feature type="region of interest" description="Disordered" evidence="8">
    <location>
        <begin position="265"/>
        <end position="289"/>
    </location>
</feature>
<organism evidence="12 14">
    <name type="scientific">Orrella dioscoreae</name>
    <dbReference type="NCBI Taxonomy" id="1851544"/>
    <lineage>
        <taxon>Bacteria</taxon>
        <taxon>Pseudomonadati</taxon>
        <taxon>Pseudomonadota</taxon>
        <taxon>Betaproteobacteria</taxon>
        <taxon>Burkholderiales</taxon>
        <taxon>Alcaligenaceae</taxon>
        <taxon>Orrella</taxon>
    </lineage>
</organism>
<dbReference type="InterPro" id="IPR010920">
    <property type="entry name" value="LSM_dom_sf"/>
</dbReference>
<dbReference type="Gene3D" id="1.10.287.1260">
    <property type="match status" value="1"/>
</dbReference>
<proteinExistence type="inferred from homology"/>
<evidence type="ECO:0000256" key="3">
    <source>
        <dbReference type="ARBA" id="ARBA00022475"/>
    </source>
</evidence>
<keyword evidence="7" id="KW-0997">Cell inner membrane</keyword>
<dbReference type="PANTHER" id="PTHR30221">
    <property type="entry name" value="SMALL-CONDUCTANCE MECHANOSENSITIVE CHANNEL"/>
    <property type="match status" value="1"/>
</dbReference>
<feature type="domain" description="Mechanosensitive ion channel transmembrane helices 2/3" evidence="11">
    <location>
        <begin position="72"/>
        <end position="104"/>
    </location>
</feature>
<dbReference type="SUPFAM" id="SSF82689">
    <property type="entry name" value="Mechanosensitive channel protein MscS (YggB), C-terminal domain"/>
    <property type="match status" value="1"/>
</dbReference>
<gene>
    <name evidence="12" type="ORF">ODI_01748</name>
    <name evidence="13" type="ORF">ODI_R3064</name>
</gene>
<dbReference type="KEGG" id="odi:ODI_R3064"/>
<dbReference type="GO" id="GO:0008381">
    <property type="term" value="F:mechanosensitive monoatomic ion channel activity"/>
    <property type="evidence" value="ECO:0007669"/>
    <property type="project" value="InterPro"/>
</dbReference>
<dbReference type="EMBL" id="FLRC01000023">
    <property type="protein sequence ID" value="SBT25940.1"/>
    <property type="molecule type" value="Genomic_DNA"/>
</dbReference>
<keyword evidence="7" id="KW-0407">Ion channel</keyword>
<dbReference type="InterPro" id="IPR006685">
    <property type="entry name" value="MscS_channel_2nd"/>
</dbReference>
<keyword evidence="7" id="KW-0406">Ion transport</keyword>
<evidence type="ECO:0000259" key="9">
    <source>
        <dbReference type="Pfam" id="PF00924"/>
    </source>
</evidence>
<feature type="transmembrane region" description="Helical" evidence="7">
    <location>
        <begin position="20"/>
        <end position="43"/>
    </location>
</feature>
<dbReference type="RefSeq" id="WP_067754824.1">
    <property type="nucleotide sequence ID" value="NZ_LT907988.1"/>
</dbReference>
<dbReference type="InterPro" id="IPR023408">
    <property type="entry name" value="MscS_beta-dom_sf"/>
</dbReference>
<reference evidence="12 14" key="1">
    <citation type="submission" date="2016-06" db="EMBL/GenBank/DDBJ databases">
        <authorList>
            <person name="Kjaerup R.B."/>
            <person name="Dalgaard T.S."/>
            <person name="Juul-Madsen H.R."/>
        </authorList>
    </citation>
    <scope>NUCLEOTIDE SEQUENCE [LARGE SCALE GENOMIC DNA]</scope>
    <source>
        <strain evidence="12">Orrdi1</strain>
    </source>
</reference>
<evidence type="ECO:0000256" key="1">
    <source>
        <dbReference type="ARBA" id="ARBA00004651"/>
    </source>
</evidence>
<dbReference type="AlphaFoldDB" id="A0A1C3K374"/>
<dbReference type="InterPro" id="IPR011066">
    <property type="entry name" value="MscS_channel_C_sf"/>
</dbReference>
<keyword evidence="7" id="KW-0813">Transport</keyword>
<comment type="similarity">
    <text evidence="2 7">Belongs to the MscS (TC 1.A.23) family.</text>
</comment>
<evidence type="ECO:0000313" key="14">
    <source>
        <dbReference type="Proteomes" id="UP000078558"/>
    </source>
</evidence>
<dbReference type="PANTHER" id="PTHR30221:SF1">
    <property type="entry name" value="SMALL-CONDUCTANCE MECHANOSENSITIVE CHANNEL"/>
    <property type="match status" value="1"/>
</dbReference>
<feature type="transmembrane region" description="Helical" evidence="7">
    <location>
        <begin position="64"/>
        <end position="83"/>
    </location>
</feature>
<dbReference type="OrthoDB" id="9809206at2"/>
<keyword evidence="3" id="KW-1003">Cell membrane</keyword>
<dbReference type="Pfam" id="PF21088">
    <property type="entry name" value="MS_channel_1st"/>
    <property type="match status" value="1"/>
</dbReference>
<dbReference type="SUPFAM" id="SSF82861">
    <property type="entry name" value="Mechanosensitive channel protein MscS (YggB), transmembrane region"/>
    <property type="match status" value="1"/>
</dbReference>
<feature type="domain" description="Mechanosensitive ion channel MscS C-terminal" evidence="10">
    <location>
        <begin position="185"/>
        <end position="259"/>
    </location>
</feature>
<comment type="subunit">
    <text evidence="7">Homoheptamer.</text>
</comment>
<reference evidence="13 14" key="2">
    <citation type="submission" date="2017-08" db="EMBL/GenBank/DDBJ databases">
        <authorList>
            <person name="de Groot N.N."/>
        </authorList>
    </citation>
    <scope>NUCLEOTIDE SEQUENCE [LARGE SCALE GENOMIC DNA]</scope>
    <source>
        <strain evidence="13">Orrdi1</strain>
    </source>
</reference>
<evidence type="ECO:0000313" key="13">
    <source>
        <dbReference type="EMBL" id="SOE50921.1"/>
    </source>
</evidence>
<dbReference type="Proteomes" id="UP000078558">
    <property type="component" value="Chromosome I"/>
</dbReference>
<name>A0A1C3K374_9BURK</name>
<comment type="subcellular location">
    <subcellularLocation>
        <location evidence="7">Cell inner membrane</location>
        <topology evidence="7">Multi-pass membrane protein</topology>
    </subcellularLocation>
    <subcellularLocation>
        <location evidence="1">Cell membrane</location>
        <topology evidence="1">Multi-pass membrane protein</topology>
    </subcellularLocation>
</comment>
<dbReference type="SUPFAM" id="SSF50182">
    <property type="entry name" value="Sm-like ribonucleoproteins"/>
    <property type="match status" value="1"/>
</dbReference>
<dbReference type="InterPro" id="IPR049142">
    <property type="entry name" value="MS_channel_1st"/>
</dbReference>
<comment type="caution">
    <text evidence="7">Lacks conserved residue(s) required for the propagation of feature annotation.</text>
</comment>
<dbReference type="STRING" id="1851544.ODI_01748"/>
<evidence type="ECO:0000259" key="11">
    <source>
        <dbReference type="Pfam" id="PF21088"/>
    </source>
</evidence>
<evidence type="ECO:0000256" key="6">
    <source>
        <dbReference type="ARBA" id="ARBA00023136"/>
    </source>
</evidence>
<dbReference type="Pfam" id="PF21082">
    <property type="entry name" value="MS_channel_3rd"/>
    <property type="match status" value="1"/>
</dbReference>
<keyword evidence="14" id="KW-1185">Reference proteome</keyword>
<dbReference type="Gene3D" id="3.30.70.100">
    <property type="match status" value="1"/>
</dbReference>
<evidence type="ECO:0000313" key="12">
    <source>
        <dbReference type="EMBL" id="SBT25940.1"/>
    </source>
</evidence>
<keyword evidence="5 7" id="KW-1133">Transmembrane helix</keyword>
<dbReference type="InterPro" id="IPR011014">
    <property type="entry name" value="MscS_channel_TM-2"/>
</dbReference>
<dbReference type="InterPro" id="IPR045275">
    <property type="entry name" value="MscS_archaea/bacteria_type"/>
</dbReference>
<dbReference type="Gene3D" id="2.30.30.60">
    <property type="match status" value="1"/>
</dbReference>
<sequence length="289" mass="30797">MDELLKDVNAWTPLAIAWGSNLLAATIILIVGWWVSAAVGRAVGKAASRSPRIDPTIVPMVRSVAVWAIRIFTLIAVLARFGVQTASLIAVLGAAGLAIGLALQGTLQNISAGIMLLALRPLRAGEYIAIGSSQEGTVQEVGLFLTRLTQADGINISLPNSTVWNATIINYSRHVRRRLDVASVVRYGDDIDLAINTLKALVAKHPLVLQDPAPAVLVTEYRDNGVVVVARVWAEASKHWELTCSLRYEVRKALESAGMRAPVPVRGVEDEEVSSGAAKAPAQSGDLTS</sequence>
<evidence type="ECO:0000259" key="10">
    <source>
        <dbReference type="Pfam" id="PF21082"/>
    </source>
</evidence>
<evidence type="ECO:0000256" key="4">
    <source>
        <dbReference type="ARBA" id="ARBA00022692"/>
    </source>
</evidence>
<dbReference type="Pfam" id="PF00924">
    <property type="entry name" value="MS_channel_2nd"/>
    <property type="match status" value="1"/>
</dbReference>
<feature type="domain" description="Mechanosensitive ion channel MscS" evidence="9">
    <location>
        <begin position="106"/>
        <end position="173"/>
    </location>
</feature>
<evidence type="ECO:0000256" key="7">
    <source>
        <dbReference type="RuleBase" id="RU369025"/>
    </source>
</evidence>
<keyword evidence="6 7" id="KW-0472">Membrane</keyword>
<dbReference type="GO" id="GO:0005886">
    <property type="term" value="C:plasma membrane"/>
    <property type="evidence" value="ECO:0007669"/>
    <property type="project" value="UniProtKB-SubCell"/>
</dbReference>
<dbReference type="InterPro" id="IPR049278">
    <property type="entry name" value="MS_channel_C"/>
</dbReference>
<evidence type="ECO:0000256" key="2">
    <source>
        <dbReference type="ARBA" id="ARBA00008017"/>
    </source>
</evidence>
<evidence type="ECO:0000256" key="8">
    <source>
        <dbReference type="SAM" id="MobiDB-lite"/>
    </source>
</evidence>